<comment type="caution">
    <text evidence="2">The sequence shown here is derived from an EMBL/GenBank/DDBJ whole genome shotgun (WGS) entry which is preliminary data.</text>
</comment>
<organism evidence="2 3">
    <name type="scientific">Delitschia confertaspora ATCC 74209</name>
    <dbReference type="NCBI Taxonomy" id="1513339"/>
    <lineage>
        <taxon>Eukaryota</taxon>
        <taxon>Fungi</taxon>
        <taxon>Dikarya</taxon>
        <taxon>Ascomycota</taxon>
        <taxon>Pezizomycotina</taxon>
        <taxon>Dothideomycetes</taxon>
        <taxon>Pleosporomycetidae</taxon>
        <taxon>Pleosporales</taxon>
        <taxon>Delitschiaceae</taxon>
        <taxon>Delitschia</taxon>
    </lineage>
</organism>
<sequence length="189" mass="20830">MSRTGQTPSIPLTSFYCVGNSFATERSSPAAIRRSLVRQLPIAANGLHKTHGDIFNACEQRKADAQLTELDLQTVRLEECGDSILQLTAPSSVVIVMDVINEIAGDGPVNSAKRSLKHHGGNISEASQNGPETSLVQNSDETFSNRHNTIPQYLLSKDQFWRQAQYTTLSPCISSFILRKTERGRTIEE</sequence>
<name>A0A9P4MXR7_9PLEO</name>
<dbReference type="EMBL" id="ML993901">
    <property type="protein sequence ID" value="KAF2203513.1"/>
    <property type="molecule type" value="Genomic_DNA"/>
</dbReference>
<gene>
    <name evidence="2" type="ORF">GQ43DRAFT_260231</name>
</gene>
<accession>A0A9P4MXR7</accession>
<evidence type="ECO:0000256" key="1">
    <source>
        <dbReference type="SAM" id="MobiDB-lite"/>
    </source>
</evidence>
<evidence type="ECO:0000313" key="3">
    <source>
        <dbReference type="Proteomes" id="UP000799536"/>
    </source>
</evidence>
<keyword evidence="3" id="KW-1185">Reference proteome</keyword>
<evidence type="ECO:0000313" key="2">
    <source>
        <dbReference type="EMBL" id="KAF2203513.1"/>
    </source>
</evidence>
<dbReference type="Proteomes" id="UP000799536">
    <property type="component" value="Unassembled WGS sequence"/>
</dbReference>
<feature type="compositionally biased region" description="Polar residues" evidence="1">
    <location>
        <begin position="124"/>
        <end position="138"/>
    </location>
</feature>
<protein>
    <submittedName>
        <fullName evidence="2">Uncharacterized protein</fullName>
    </submittedName>
</protein>
<dbReference type="AlphaFoldDB" id="A0A9P4MXR7"/>
<feature type="region of interest" description="Disordered" evidence="1">
    <location>
        <begin position="111"/>
        <end position="138"/>
    </location>
</feature>
<reference evidence="2" key="1">
    <citation type="journal article" date="2020" name="Stud. Mycol.">
        <title>101 Dothideomycetes genomes: a test case for predicting lifestyles and emergence of pathogens.</title>
        <authorList>
            <person name="Haridas S."/>
            <person name="Albert R."/>
            <person name="Binder M."/>
            <person name="Bloem J."/>
            <person name="Labutti K."/>
            <person name="Salamov A."/>
            <person name="Andreopoulos B."/>
            <person name="Baker S."/>
            <person name="Barry K."/>
            <person name="Bills G."/>
            <person name="Bluhm B."/>
            <person name="Cannon C."/>
            <person name="Castanera R."/>
            <person name="Culley D."/>
            <person name="Daum C."/>
            <person name="Ezra D."/>
            <person name="Gonzalez J."/>
            <person name="Henrissat B."/>
            <person name="Kuo A."/>
            <person name="Liang C."/>
            <person name="Lipzen A."/>
            <person name="Lutzoni F."/>
            <person name="Magnuson J."/>
            <person name="Mondo S."/>
            <person name="Nolan M."/>
            <person name="Ohm R."/>
            <person name="Pangilinan J."/>
            <person name="Park H.-J."/>
            <person name="Ramirez L."/>
            <person name="Alfaro M."/>
            <person name="Sun H."/>
            <person name="Tritt A."/>
            <person name="Yoshinaga Y."/>
            <person name="Zwiers L.-H."/>
            <person name="Turgeon B."/>
            <person name="Goodwin S."/>
            <person name="Spatafora J."/>
            <person name="Crous P."/>
            <person name="Grigoriev I."/>
        </authorList>
    </citation>
    <scope>NUCLEOTIDE SEQUENCE</scope>
    <source>
        <strain evidence="2">ATCC 74209</strain>
    </source>
</reference>
<proteinExistence type="predicted"/>
<dbReference type="OrthoDB" id="7464126at2759"/>